<reference evidence="1" key="1">
    <citation type="submission" date="2021-05" db="EMBL/GenBank/DDBJ databases">
        <authorList>
            <person name="Alioto T."/>
            <person name="Alioto T."/>
            <person name="Gomez Garrido J."/>
        </authorList>
    </citation>
    <scope>NUCLEOTIDE SEQUENCE</scope>
</reference>
<evidence type="ECO:0000313" key="1">
    <source>
        <dbReference type="EMBL" id="CAG6786621.1"/>
    </source>
</evidence>
<organism evidence="1">
    <name type="scientific">Cacopsylla melanoneura</name>
    <dbReference type="NCBI Taxonomy" id="428564"/>
    <lineage>
        <taxon>Eukaryota</taxon>
        <taxon>Metazoa</taxon>
        <taxon>Ecdysozoa</taxon>
        <taxon>Arthropoda</taxon>
        <taxon>Hexapoda</taxon>
        <taxon>Insecta</taxon>
        <taxon>Pterygota</taxon>
        <taxon>Neoptera</taxon>
        <taxon>Paraneoptera</taxon>
        <taxon>Hemiptera</taxon>
        <taxon>Sternorrhyncha</taxon>
        <taxon>Psylloidea</taxon>
        <taxon>Psyllidae</taxon>
        <taxon>Psyllinae</taxon>
        <taxon>Cacopsylla</taxon>
    </lineage>
</organism>
<dbReference type="AlphaFoldDB" id="A0A8D9BSD3"/>
<protein>
    <submittedName>
        <fullName evidence="1">Uncharacterized protein</fullName>
    </submittedName>
</protein>
<proteinExistence type="predicted"/>
<dbReference type="EMBL" id="HBUF01649126">
    <property type="protein sequence ID" value="CAG6786621.1"/>
    <property type="molecule type" value="Transcribed_RNA"/>
</dbReference>
<sequence>MLHYLFTRNLNMKFQIYSSYRSPVRRGGVSSAQNRLGYICPPPHLITFKMIKWFKLISDKSLQNIFFNEIGKSSLLRFLKLSQLSICNLLHSLRLTFSVSIEGTSNDIKTDSFSIGTVSC</sequence>
<accession>A0A8D9BSD3</accession>
<name>A0A8D9BSD3_9HEMI</name>
<dbReference type="EMBL" id="HBUF01649127">
    <property type="protein sequence ID" value="CAG6786623.1"/>
    <property type="molecule type" value="Transcribed_RNA"/>
</dbReference>